<organism evidence="3 4">
    <name type="scientific">Neopusillimonas maritima</name>
    <dbReference type="NCBI Taxonomy" id="2026239"/>
    <lineage>
        <taxon>Bacteria</taxon>
        <taxon>Pseudomonadati</taxon>
        <taxon>Pseudomonadota</taxon>
        <taxon>Betaproteobacteria</taxon>
        <taxon>Burkholderiales</taxon>
        <taxon>Alcaligenaceae</taxon>
        <taxon>Neopusillimonas</taxon>
    </lineage>
</organism>
<dbReference type="EMBL" id="NQYH01000001">
    <property type="protein sequence ID" value="RIY41879.1"/>
    <property type="molecule type" value="Genomic_DNA"/>
</dbReference>
<proteinExistence type="predicted"/>
<dbReference type="Proteomes" id="UP000266483">
    <property type="component" value="Unassembled WGS sequence"/>
</dbReference>
<feature type="signal peptide" evidence="1">
    <location>
        <begin position="1"/>
        <end position="18"/>
    </location>
</feature>
<evidence type="ECO:0000313" key="5">
    <source>
        <dbReference type="Proteomes" id="UP000266483"/>
    </source>
</evidence>
<keyword evidence="5" id="KW-1185">Reference proteome</keyword>
<gene>
    <name evidence="2" type="ORF">CJO09_03050</name>
    <name evidence="3" type="ORF">CJP73_00045</name>
</gene>
<dbReference type="EMBL" id="NQOU01000001">
    <property type="protein sequence ID" value="RII84214.1"/>
    <property type="molecule type" value="Genomic_DNA"/>
</dbReference>
<name>A0A3A1YX58_9BURK</name>
<feature type="chain" id="PRO_5017348658" description="Lipoprotein SmpA/OmlA domain-containing protein" evidence="1">
    <location>
        <begin position="19"/>
        <end position="170"/>
    </location>
</feature>
<keyword evidence="1" id="KW-0732">Signal</keyword>
<comment type="caution">
    <text evidence="3">The sequence shown here is derived from an EMBL/GenBank/DDBJ whole genome shotgun (WGS) entry which is preliminary data.</text>
</comment>
<dbReference type="PROSITE" id="PS51257">
    <property type="entry name" value="PROKAR_LIPOPROTEIN"/>
    <property type="match status" value="1"/>
</dbReference>
<protein>
    <recommendedName>
        <fullName evidence="6">Lipoprotein SmpA/OmlA domain-containing protein</fullName>
    </recommendedName>
</protein>
<dbReference type="RefSeq" id="WP_114419909.1">
    <property type="nucleotide sequence ID" value="NZ_CP170494.1"/>
</dbReference>
<evidence type="ECO:0008006" key="6">
    <source>
        <dbReference type="Google" id="ProtNLM"/>
    </source>
</evidence>
<evidence type="ECO:0000313" key="2">
    <source>
        <dbReference type="EMBL" id="RII84214.1"/>
    </source>
</evidence>
<dbReference type="OrthoDB" id="8962020at2"/>
<evidence type="ECO:0000256" key="1">
    <source>
        <dbReference type="SAM" id="SignalP"/>
    </source>
</evidence>
<dbReference type="AlphaFoldDB" id="A0A3A1YX58"/>
<dbReference type="Proteomes" id="UP000266206">
    <property type="component" value="Unassembled WGS sequence"/>
</dbReference>
<evidence type="ECO:0000313" key="4">
    <source>
        <dbReference type="Proteomes" id="UP000266206"/>
    </source>
</evidence>
<sequence>MRTLPLKPVLMASLLALIAGCTSITSVPPGTSAQQMVGQFGTPTYQCPLENGGTRLIWSLQPFGQQAWATNTDKEGRIEGVKPVLTDAHFSMLREGVWTPEKLLCEFGPPAEKSAVGLPSVRQIVWSYRYQQDGVWNSLMHVYLGRDGNQVTRFHPGPDPMYERNRFGMF</sequence>
<reference evidence="4 5" key="1">
    <citation type="submission" date="2017-08" db="EMBL/GenBank/DDBJ databases">
        <title>Pusillimonas indicus sp. nov., a member of the family Alcaligenaceae isolated from surface seawater.</title>
        <authorList>
            <person name="Li J."/>
        </authorList>
    </citation>
    <scope>NUCLEOTIDE SEQUENCE [LARGE SCALE GENOMIC DNA]</scope>
    <source>
        <strain evidence="2 5">17-4A</strain>
        <strain evidence="3 4">L52-1-41</strain>
    </source>
</reference>
<evidence type="ECO:0000313" key="3">
    <source>
        <dbReference type="EMBL" id="RIY41879.1"/>
    </source>
</evidence>
<accession>A0A3A1YX58</accession>